<gene>
    <name evidence="20" type="primary">Sec31a</name>
    <name evidence="20" type="ORF">TOXRED_R13760</name>
</gene>
<evidence type="ECO:0000256" key="5">
    <source>
        <dbReference type="ARBA" id="ARBA00022490"/>
    </source>
</evidence>
<dbReference type="InterPro" id="IPR001680">
    <property type="entry name" value="WD40_rpt"/>
</dbReference>
<dbReference type="InterPro" id="IPR024298">
    <property type="entry name" value="Sec16_Sec23-bd"/>
</dbReference>
<evidence type="ECO:0000259" key="19">
    <source>
        <dbReference type="Pfam" id="PF12931"/>
    </source>
</evidence>
<dbReference type="InterPro" id="IPR015943">
    <property type="entry name" value="WD40/YVTN_repeat-like_dom_sf"/>
</dbReference>
<evidence type="ECO:0000256" key="1">
    <source>
        <dbReference type="ARBA" id="ARBA00004299"/>
    </source>
</evidence>
<evidence type="ECO:0000256" key="3">
    <source>
        <dbReference type="ARBA" id="ARBA00009358"/>
    </source>
</evidence>
<dbReference type="Gene3D" id="1.25.40.1030">
    <property type="match status" value="1"/>
</dbReference>
<feature type="domain" description="Sec16 Sec23-binding" evidence="19">
    <location>
        <begin position="580"/>
        <end position="709"/>
    </location>
</feature>
<comment type="subcellular location">
    <subcellularLocation>
        <location evidence="1">Cytoplasmic vesicle</location>
        <location evidence="1">COPII-coated vesicle membrane</location>
        <topology evidence="1">Peripheral membrane protein</topology>
        <orientation evidence="1">Cytoplasmic side</orientation>
    </subcellularLocation>
    <subcellularLocation>
        <location evidence="2">Endoplasmic reticulum membrane</location>
        <topology evidence="2">Peripheral membrane protein</topology>
    </subcellularLocation>
</comment>
<feature type="non-terminal residue" evidence="20">
    <location>
        <position position="1"/>
    </location>
</feature>
<evidence type="ECO:0000256" key="18">
    <source>
        <dbReference type="SAM" id="MobiDB-lite"/>
    </source>
</evidence>
<dbReference type="PROSITE" id="PS50082">
    <property type="entry name" value="WD_REPEATS_2"/>
    <property type="match status" value="1"/>
</dbReference>
<feature type="repeat" description="WD" evidence="17">
    <location>
        <begin position="118"/>
        <end position="160"/>
    </location>
</feature>
<reference evidence="20 21" key="1">
    <citation type="submission" date="2019-09" db="EMBL/GenBank/DDBJ databases">
        <title>Bird 10,000 Genomes (B10K) Project - Family phase.</title>
        <authorList>
            <person name="Zhang G."/>
        </authorList>
    </citation>
    <scope>NUCLEOTIDE SEQUENCE [LARGE SCALE GENOMIC DNA]</scope>
    <source>
        <strain evidence="20">B10K-DU-002-15</strain>
        <tissue evidence="20">Muscle</tissue>
    </source>
</reference>
<evidence type="ECO:0000256" key="12">
    <source>
        <dbReference type="ARBA" id="ARBA00023329"/>
    </source>
</evidence>
<feature type="region of interest" description="Disordered" evidence="18">
    <location>
        <begin position="799"/>
        <end position="869"/>
    </location>
</feature>
<evidence type="ECO:0000256" key="4">
    <source>
        <dbReference type="ARBA" id="ARBA00022448"/>
    </source>
</evidence>
<evidence type="ECO:0000256" key="17">
    <source>
        <dbReference type="PROSITE-ProRule" id="PRU00221"/>
    </source>
</evidence>
<dbReference type="GO" id="GO:0030127">
    <property type="term" value="C:COPII vesicle coat"/>
    <property type="evidence" value="ECO:0007669"/>
    <property type="project" value="TreeGrafter"/>
</dbReference>
<feature type="region of interest" description="Disordered" evidence="18">
    <location>
        <begin position="909"/>
        <end position="1103"/>
    </location>
</feature>
<dbReference type="InterPro" id="IPR036322">
    <property type="entry name" value="WD40_repeat_dom_sf"/>
</dbReference>
<evidence type="ECO:0000256" key="2">
    <source>
        <dbReference type="ARBA" id="ARBA00004406"/>
    </source>
</evidence>
<dbReference type="GO" id="GO:0090110">
    <property type="term" value="P:COPII-coated vesicle cargo loading"/>
    <property type="evidence" value="ECO:0007669"/>
    <property type="project" value="TreeGrafter"/>
</dbReference>
<organism evidence="20 21">
    <name type="scientific">Toxostoma redivivum</name>
    <name type="common">California thrasher</name>
    <dbReference type="NCBI Taxonomy" id="99882"/>
    <lineage>
        <taxon>Eukaryota</taxon>
        <taxon>Metazoa</taxon>
        <taxon>Chordata</taxon>
        <taxon>Craniata</taxon>
        <taxon>Vertebrata</taxon>
        <taxon>Euteleostomi</taxon>
        <taxon>Archelosauria</taxon>
        <taxon>Archosauria</taxon>
        <taxon>Dinosauria</taxon>
        <taxon>Saurischia</taxon>
        <taxon>Theropoda</taxon>
        <taxon>Coelurosauria</taxon>
        <taxon>Aves</taxon>
        <taxon>Neognathae</taxon>
        <taxon>Neoaves</taxon>
        <taxon>Telluraves</taxon>
        <taxon>Australaves</taxon>
        <taxon>Passeriformes</taxon>
        <taxon>Mimidae</taxon>
        <taxon>Toxostoma</taxon>
    </lineage>
</organism>
<dbReference type="Gene3D" id="2.130.10.10">
    <property type="entry name" value="YVTN repeat-like/Quinoprotein amine dehydrogenase"/>
    <property type="match status" value="1"/>
</dbReference>
<feature type="compositionally biased region" description="Low complexity" evidence="18">
    <location>
        <begin position="1041"/>
        <end position="1053"/>
    </location>
</feature>
<evidence type="ECO:0000256" key="14">
    <source>
        <dbReference type="ARBA" id="ARBA00039468"/>
    </source>
</evidence>
<dbReference type="GO" id="GO:0005198">
    <property type="term" value="F:structural molecule activity"/>
    <property type="evidence" value="ECO:0007669"/>
    <property type="project" value="TreeGrafter"/>
</dbReference>
<feature type="compositionally biased region" description="Polar residues" evidence="18">
    <location>
        <begin position="997"/>
        <end position="1009"/>
    </location>
</feature>
<keyword evidence="6 17" id="KW-0853">WD repeat</keyword>
<sequence>MKLKEIDRTAMQAWSPAQQHPIYLATGTSAQQLDATFSTSASLEIFELDLADPSLDMKSCATFSSSHRYHKLIWGPHSMTSGDRVSGVLIAGGENGNVILYDTAKILDGEAEVIIAQKDKHTGPVRALDVNMFQTNLVASGANESEIYIWDLNNFATPMTPGVKTQPLEDISCIAWNRQVQHILASASPSGRATVWDLRKNEPIIKVSDHNNRMHCSGLAWHPEVATQMVLASEDDRLPVIQMWDLRFASSPLRVLESHTRGILAIAWSMADPELLLSCGKDAKILCSNPNTGEVLYELPTNTQWCFDIQWCPRNPAVLSAASFDGRISVYSIMGGSTDGLRQKQVDQLSSSFGNLDPFGTGQPLPPLQLPQQTAPQSVVLPLKKPPKWIRRPMGASFSFGGKLVTFENSKSPQQPGMEQQQQHPHVYVSQVVTEKEFLARSNQLQEAVQSEGFVSYCQKKIDMALADFERNVWAFLKVNFEEDSRVKYLELLGYRKDDLRKKCKVFLLLLLVDFYGIFSLLKAPAESDGSVPNKGDEGQTTEEQFLGETLKDHKKETEDLGSAKTTFNISVSGDVDGLITQALLTGNFESAVDLCLHDNRMADAIILAIAGGQELLSRTQEKYFAKMRSKITRLITAVVTKNWKEIVESCDLQNWREALAAVLTYARPDEFTALCDLLGSRLENEGDSILQTQACLCYICAGNVDKLVACWTKVQDGNSPLSLQDLIEKVVILRKAVQLTQAVDPNAMGALLAEKMSQYANLLAAQGSLAAALTFLPANTNQPNIVQLRDRLCRAQGELPAGQDSLRGPYEREPMPKGRAGPVAGRMQAPQAPTQQYYQQGDNPPPPGFIIPGAVGPSMPPQQATSSNYSMYSQAGARPAYPQTYQATQQYSSGTGGPALYQPQQPIAAPASASYPSPAPNTTPSYLPSAPAHSMPSPLYPGQPQPSPTSLNPVSSFPVPPSGTSFQHGRPGPPATSVAYALPTGPTGTLPATSDLPASQRTGPQNGWNDPPTLNRAAKKKKVPDNFLPPVPITSPIMNPLADPQSQLQQPQAPAPPSSAPSFQPPHLPAGQMVLQGGFQPASQPLGPSIMPPTVSKPSTEGAPGAPIGNAIQHVQALPTEKITKKPIPEEHLILKTTFEALIQRCLLSASDPQTKRKLDDANKRLEFLYDKLREQTLSPTIISGLHNIVKSIETRNYQEGLNIHTHIVSTSNFSETSAFMPVLKVVLTQANKLGV</sequence>
<evidence type="ECO:0000313" key="21">
    <source>
        <dbReference type="Proteomes" id="UP000523146"/>
    </source>
</evidence>
<keyword evidence="12" id="KW-0968">Cytoplasmic vesicle</keyword>
<feature type="compositionally biased region" description="Low complexity" evidence="18">
    <location>
        <begin position="982"/>
        <end position="994"/>
    </location>
</feature>
<dbReference type="PANTHER" id="PTHR13923">
    <property type="entry name" value="SEC31-RELATED PROTEIN"/>
    <property type="match status" value="1"/>
</dbReference>
<evidence type="ECO:0000256" key="13">
    <source>
        <dbReference type="ARBA" id="ARBA00025471"/>
    </source>
</evidence>
<accession>A0A7K5J1K8</accession>
<evidence type="ECO:0000256" key="9">
    <source>
        <dbReference type="ARBA" id="ARBA00022892"/>
    </source>
</evidence>
<keyword evidence="7" id="KW-0677">Repeat</keyword>
<feature type="compositionally biased region" description="Pro residues" evidence="18">
    <location>
        <begin position="1054"/>
        <end position="1069"/>
    </location>
</feature>
<evidence type="ECO:0000256" key="7">
    <source>
        <dbReference type="ARBA" id="ARBA00022737"/>
    </source>
</evidence>
<evidence type="ECO:0000256" key="8">
    <source>
        <dbReference type="ARBA" id="ARBA00022824"/>
    </source>
</evidence>
<keyword evidence="5" id="KW-0963">Cytoplasm</keyword>
<dbReference type="EMBL" id="VXBI01008664">
    <property type="protein sequence ID" value="NWS87403.1"/>
    <property type="molecule type" value="Genomic_DNA"/>
</dbReference>
<keyword evidence="4" id="KW-0813">Transport</keyword>
<feature type="compositionally biased region" description="Pro residues" evidence="18">
    <location>
        <begin position="939"/>
        <end position="948"/>
    </location>
</feature>
<dbReference type="InterPro" id="IPR040251">
    <property type="entry name" value="SEC31-like"/>
</dbReference>
<dbReference type="FunFam" id="1.25.40.1030:FF:000001">
    <property type="entry name" value="protein transport protein Sec31A isoform X3"/>
    <property type="match status" value="1"/>
</dbReference>
<keyword evidence="9" id="KW-0931">ER-Golgi transport</keyword>
<dbReference type="FunFam" id="2.130.10.10:FF:000009">
    <property type="entry name" value="Protein transport protein Sec31A isoform A"/>
    <property type="match status" value="1"/>
</dbReference>
<dbReference type="FunFam" id="1.20.940.10:FF:000001">
    <property type="entry name" value="Protein transport protein Sec31A isoform A"/>
    <property type="match status" value="1"/>
</dbReference>
<evidence type="ECO:0000256" key="16">
    <source>
        <dbReference type="ARBA" id="ARBA00043112"/>
    </source>
</evidence>
<keyword evidence="10" id="KW-0653">Protein transport</keyword>
<dbReference type="GO" id="GO:0070971">
    <property type="term" value="C:endoplasmic reticulum exit site"/>
    <property type="evidence" value="ECO:0007669"/>
    <property type="project" value="TreeGrafter"/>
</dbReference>
<dbReference type="SUPFAM" id="SSF50978">
    <property type="entry name" value="WD40 repeat-like"/>
    <property type="match status" value="1"/>
</dbReference>
<evidence type="ECO:0000256" key="10">
    <source>
        <dbReference type="ARBA" id="ARBA00022927"/>
    </source>
</evidence>
<keyword evidence="8" id="KW-0256">Endoplasmic reticulum</keyword>
<proteinExistence type="inferred from homology"/>
<evidence type="ECO:0000256" key="11">
    <source>
        <dbReference type="ARBA" id="ARBA00023136"/>
    </source>
</evidence>
<dbReference type="AlphaFoldDB" id="A0A7K5J1K8"/>
<keyword evidence="11" id="KW-0472">Membrane</keyword>
<keyword evidence="21" id="KW-1185">Reference proteome</keyword>
<evidence type="ECO:0000256" key="15">
    <source>
        <dbReference type="ARBA" id="ARBA00041470"/>
    </source>
</evidence>
<protein>
    <recommendedName>
        <fullName evidence="14">Protein transport protein Sec31A</fullName>
    </recommendedName>
    <alternativeName>
        <fullName evidence="16">SEC31-like protein 1</fullName>
    </alternativeName>
    <alternativeName>
        <fullName evidence="15">SEC31-related protein A</fullName>
    </alternativeName>
</protein>
<dbReference type="Proteomes" id="UP000523146">
    <property type="component" value="Unassembled WGS sequence"/>
</dbReference>
<feature type="non-terminal residue" evidence="20">
    <location>
        <position position="1237"/>
    </location>
</feature>
<dbReference type="SMART" id="SM00320">
    <property type="entry name" value="WD40"/>
    <property type="match status" value="6"/>
</dbReference>
<dbReference type="PANTHER" id="PTHR13923:SF23">
    <property type="entry name" value="PROTEIN TRANSPORT PROTEIN SEC31A"/>
    <property type="match status" value="1"/>
</dbReference>
<dbReference type="GO" id="GO:0015031">
    <property type="term" value="P:protein transport"/>
    <property type="evidence" value="ECO:0007669"/>
    <property type="project" value="UniProtKB-KW"/>
</dbReference>
<feature type="compositionally biased region" description="Low complexity" evidence="18">
    <location>
        <begin position="829"/>
        <end position="841"/>
    </location>
</feature>
<name>A0A7K5J1K8_TOXRE</name>
<comment type="caution">
    <text evidence="20">The sequence shown here is derived from an EMBL/GenBank/DDBJ whole genome shotgun (WGS) entry which is preliminary data.</text>
</comment>
<dbReference type="Gene3D" id="1.20.940.10">
    <property type="entry name" value="Functional domain of the splicing factor Prp18"/>
    <property type="match status" value="1"/>
</dbReference>
<dbReference type="GO" id="GO:0007029">
    <property type="term" value="P:endoplasmic reticulum organization"/>
    <property type="evidence" value="ECO:0007669"/>
    <property type="project" value="TreeGrafter"/>
</dbReference>
<comment type="similarity">
    <text evidence="3">Belongs to the WD repeat SEC31 family.</text>
</comment>
<evidence type="ECO:0000256" key="6">
    <source>
        <dbReference type="ARBA" id="ARBA00022574"/>
    </source>
</evidence>
<dbReference type="Pfam" id="PF12931">
    <property type="entry name" value="TPR_Sec16"/>
    <property type="match status" value="1"/>
</dbReference>
<comment type="function">
    <text evidence="13">Component of the coat protein complex II (COPII) which promotes the formation of transport vesicles from the endoplasmic reticulum (ER). The coat has two main functions, the physical deformation of the endoplasmic reticulum membrane into vesicles and the selection of cargo molecules.</text>
</comment>
<dbReference type="GO" id="GO:0005789">
    <property type="term" value="C:endoplasmic reticulum membrane"/>
    <property type="evidence" value="ECO:0007669"/>
    <property type="project" value="UniProtKB-SubCell"/>
</dbReference>
<evidence type="ECO:0000313" key="20">
    <source>
        <dbReference type="EMBL" id="NWS87403.1"/>
    </source>
</evidence>